<organism evidence="2 3">
    <name type="scientific">Xanthobacter dioxanivorans</name>
    <dbReference type="NCBI Taxonomy" id="2528964"/>
    <lineage>
        <taxon>Bacteria</taxon>
        <taxon>Pseudomonadati</taxon>
        <taxon>Pseudomonadota</taxon>
        <taxon>Alphaproteobacteria</taxon>
        <taxon>Hyphomicrobiales</taxon>
        <taxon>Xanthobacteraceae</taxon>
        <taxon>Xanthobacter</taxon>
    </lineage>
</organism>
<dbReference type="AlphaFoldDB" id="A0A974PUF6"/>
<reference evidence="2 3" key="1">
    <citation type="submission" date="2020-10" db="EMBL/GenBank/DDBJ databases">
        <title>Degradation of 1,4-Dioxane by Xanthobacter sp. YN2, via a Novel Group-2 Soluble Di-Iron Monooxygenase.</title>
        <authorList>
            <person name="Ma F."/>
            <person name="Wang Y."/>
            <person name="Yang J."/>
            <person name="Guo H."/>
            <person name="Su D."/>
            <person name="Yu L."/>
        </authorList>
    </citation>
    <scope>NUCLEOTIDE SEQUENCE [LARGE SCALE GENOMIC DNA]</scope>
    <source>
        <strain evidence="2 3">YN2</strain>
    </source>
</reference>
<name>A0A974PUF6_9HYPH</name>
<dbReference type="RefSeq" id="WP_203196211.1">
    <property type="nucleotide sequence ID" value="NZ_CP063362.1"/>
</dbReference>
<protein>
    <submittedName>
        <fullName evidence="2">Transposase</fullName>
    </submittedName>
</protein>
<proteinExistence type="predicted"/>
<sequence length="86" mass="9685">MQSDARALPWACRRQYPRVGHVRLHDPSRKPGLNLEVGCGAHARRKFLELADPNRAPMAAATVKVIDAIFEIECEINGRPRSSRRP</sequence>
<accession>A0A974PUF6</accession>
<dbReference type="EMBL" id="CP063362">
    <property type="protein sequence ID" value="QRG09290.1"/>
    <property type="molecule type" value="Genomic_DNA"/>
</dbReference>
<feature type="domain" description="Transposase IS66 central" evidence="1">
    <location>
        <begin position="36"/>
        <end position="80"/>
    </location>
</feature>
<evidence type="ECO:0000313" key="2">
    <source>
        <dbReference type="EMBL" id="QRG09290.1"/>
    </source>
</evidence>
<evidence type="ECO:0000313" key="3">
    <source>
        <dbReference type="Proteomes" id="UP000596427"/>
    </source>
</evidence>
<dbReference type="Pfam" id="PF03050">
    <property type="entry name" value="DDE_Tnp_IS66"/>
    <property type="match status" value="1"/>
</dbReference>
<dbReference type="Proteomes" id="UP000596427">
    <property type="component" value="Chromosome"/>
</dbReference>
<dbReference type="InterPro" id="IPR004291">
    <property type="entry name" value="Transposase_IS66_central"/>
</dbReference>
<gene>
    <name evidence="2" type="ORF">EZH22_14150</name>
</gene>
<evidence type="ECO:0000259" key="1">
    <source>
        <dbReference type="Pfam" id="PF03050"/>
    </source>
</evidence>
<dbReference type="KEGG" id="xdi:EZH22_14150"/>
<keyword evidence="3" id="KW-1185">Reference proteome</keyword>